<gene>
    <name evidence="2" type="ORF">SEMRO_944_G222920.1</name>
</gene>
<keyword evidence="3" id="KW-1185">Reference proteome</keyword>
<comment type="caution">
    <text evidence="2">The sequence shown here is derived from an EMBL/GenBank/DDBJ whole genome shotgun (WGS) entry which is preliminary data.</text>
</comment>
<sequence>MPPGEEECHKNGTSNPETGSKWINDFELLTMDEYLDQPDLVDSHGDASFTGVWDAAKELAEYLLTNTKTNTNTNTNTNIGSPTRILELGSGTGWLGITLARNGFGNNKSKDTSIIVLSDNPHNGAVQWTQRNLDAAKTVQQLPHLDNVQVVPLDWNDVAQIRHVAKMQPWDLIIGSDLIYTEEGCCALAKTMAELLNQQQQQSTTNNKCRILYAHSQGRMPELDVLWKQQLQLQGLTFQIVASKPQSWQNKDRTIIIGDIGLVS</sequence>
<evidence type="ECO:0000256" key="1">
    <source>
        <dbReference type="SAM" id="MobiDB-lite"/>
    </source>
</evidence>
<evidence type="ECO:0000313" key="3">
    <source>
        <dbReference type="Proteomes" id="UP001153069"/>
    </source>
</evidence>
<proteinExistence type="predicted"/>
<feature type="compositionally biased region" description="Basic and acidic residues" evidence="1">
    <location>
        <begin position="1"/>
        <end position="10"/>
    </location>
</feature>
<feature type="region of interest" description="Disordered" evidence="1">
    <location>
        <begin position="1"/>
        <end position="20"/>
    </location>
</feature>
<dbReference type="Pfam" id="PF10294">
    <property type="entry name" value="Methyltransf_16"/>
    <property type="match status" value="1"/>
</dbReference>
<dbReference type="CDD" id="cd02440">
    <property type="entry name" value="AdoMet_MTases"/>
    <property type="match status" value="1"/>
</dbReference>
<dbReference type="Gene3D" id="3.40.50.150">
    <property type="entry name" value="Vaccinia Virus protein VP39"/>
    <property type="match status" value="1"/>
</dbReference>
<accession>A0A9N8EE50</accession>
<dbReference type="PANTHER" id="PTHR14614:SF132">
    <property type="entry name" value="PROTEIN-LYSINE METHYLTRANSFERASE C42C1.13"/>
    <property type="match status" value="1"/>
</dbReference>
<dbReference type="InterPro" id="IPR019410">
    <property type="entry name" value="Methyltransf_16"/>
</dbReference>
<organism evidence="2 3">
    <name type="scientific">Seminavis robusta</name>
    <dbReference type="NCBI Taxonomy" id="568900"/>
    <lineage>
        <taxon>Eukaryota</taxon>
        <taxon>Sar</taxon>
        <taxon>Stramenopiles</taxon>
        <taxon>Ochrophyta</taxon>
        <taxon>Bacillariophyta</taxon>
        <taxon>Bacillariophyceae</taxon>
        <taxon>Bacillariophycidae</taxon>
        <taxon>Naviculales</taxon>
        <taxon>Naviculaceae</taxon>
        <taxon>Seminavis</taxon>
    </lineage>
</organism>
<dbReference type="EMBL" id="CAICTM010000942">
    <property type="protein sequence ID" value="CAB9518544.1"/>
    <property type="molecule type" value="Genomic_DNA"/>
</dbReference>
<dbReference type="OrthoDB" id="407325at2759"/>
<reference evidence="2" key="1">
    <citation type="submission" date="2020-06" db="EMBL/GenBank/DDBJ databases">
        <authorList>
            <consortium name="Plant Systems Biology data submission"/>
        </authorList>
    </citation>
    <scope>NUCLEOTIDE SEQUENCE</scope>
    <source>
        <strain evidence="2">D6</strain>
    </source>
</reference>
<dbReference type="InterPro" id="IPR029063">
    <property type="entry name" value="SAM-dependent_MTases_sf"/>
</dbReference>
<name>A0A9N8EE50_9STRA</name>
<dbReference type="PANTHER" id="PTHR14614">
    <property type="entry name" value="HEPATOCELLULAR CARCINOMA-ASSOCIATED ANTIGEN"/>
    <property type="match status" value="1"/>
</dbReference>
<protein>
    <submittedName>
        <fullName evidence="2">Uncharacterized protein</fullName>
    </submittedName>
</protein>
<dbReference type="Proteomes" id="UP001153069">
    <property type="component" value="Unassembled WGS sequence"/>
</dbReference>
<dbReference type="AlphaFoldDB" id="A0A9N8EE50"/>
<dbReference type="SUPFAM" id="SSF53335">
    <property type="entry name" value="S-adenosyl-L-methionine-dependent methyltransferases"/>
    <property type="match status" value="1"/>
</dbReference>
<evidence type="ECO:0000313" key="2">
    <source>
        <dbReference type="EMBL" id="CAB9518544.1"/>
    </source>
</evidence>